<evidence type="ECO:0000256" key="1">
    <source>
        <dbReference type="SAM" id="Coils"/>
    </source>
</evidence>
<evidence type="ECO:0000313" key="3">
    <source>
        <dbReference type="Proteomes" id="UP000016464"/>
    </source>
</evidence>
<dbReference type="Proteomes" id="UP000016464">
    <property type="component" value="Unassembled WGS sequence"/>
</dbReference>
<sequence length="480" mass="54455">MDIQSQVLNAVLKNYGMKNKNLYSSIEGVSTEEFENELKRLEIFQHKSRDKFVMTLENLTETMLFENREKSESNVFPDLIAEAWNKSNNLPITSDIAITALQTTNLNFPNARKAFLYLCEGELQDYKVFNNKPKMFVELLLKLLISISSKKQMHTIKQEVEEVMPLLFDNIDTSEVAAIIKRTDLTFKMGPSYPKMVTFKKEVGLDNLVFANGIKAILADALNERDVSGALITLKEKLEDLKDGNAPKEVSLNQIDVPIESETQNTENVEVFPETEASATDEMTLQEQPEATANGEDVLTSLETALLSVQTAIKQVTPLLEDHDSKSTLEPSYKLAIAEEEINRLNVALEQEKEKAEKMEEAIYTKLFKAIGGESSDYLLSDLMVESQGERPEKVQLSQWRLESLFDKLEFEIGLEKHSNNHELGEVFTVSKTDLIKDYHIDSPVESQDSMIQVKLMKYGWTLNGKIIIRPLIIELKGEL</sequence>
<evidence type="ECO:0000313" key="2">
    <source>
        <dbReference type="EMBL" id="ERG68051.1"/>
    </source>
</evidence>
<dbReference type="AlphaFoldDB" id="U1N253"/>
<reference evidence="2 3" key="1">
    <citation type="journal article" date="2013" name="Genome Announc.">
        <title>Draft Genome Sequence of Exiguobacterium pavilionensis Strain RW-2, with Wide Thermal, Salinity, and pH Tolerance, Isolated from Modern Freshwater Microbialites.</title>
        <authorList>
            <person name="White R.A.III."/>
            <person name="Grassa C.J."/>
            <person name="Suttle C.A."/>
        </authorList>
    </citation>
    <scope>NUCLEOTIDE SEQUENCE [LARGE SCALE GENOMIC DNA]</scope>
    <source>
        <strain evidence="2 3">RW-2</strain>
    </source>
</reference>
<dbReference type="PATRIC" id="fig|1345023.5.peg.649"/>
<feature type="coiled-coil region" evidence="1">
    <location>
        <begin position="335"/>
        <end position="362"/>
    </location>
</feature>
<name>U1N253_9BACL</name>
<gene>
    <name evidence="2" type="ORF">M467_12245</name>
</gene>
<keyword evidence="1" id="KW-0175">Coiled coil</keyword>
<dbReference type="RefSeq" id="WP_021065811.1">
    <property type="nucleotide sequence ID" value="NZ_ATCL01000012.1"/>
</dbReference>
<dbReference type="EMBL" id="ATCL01000012">
    <property type="protein sequence ID" value="ERG68051.1"/>
    <property type="molecule type" value="Genomic_DNA"/>
</dbReference>
<dbReference type="OrthoDB" id="2962801at2"/>
<protein>
    <submittedName>
        <fullName evidence="2">Uncharacterized protein</fullName>
    </submittedName>
</protein>
<accession>U1N253</accession>
<proteinExistence type="predicted"/>
<organism evidence="2 3">
    <name type="scientific">Exiguobacterium chiriqhucha RW-2</name>
    <dbReference type="NCBI Taxonomy" id="1345023"/>
    <lineage>
        <taxon>Bacteria</taxon>
        <taxon>Bacillati</taxon>
        <taxon>Bacillota</taxon>
        <taxon>Bacilli</taxon>
        <taxon>Bacillales</taxon>
        <taxon>Bacillales Family XII. Incertae Sedis</taxon>
        <taxon>Exiguobacterium</taxon>
    </lineage>
</organism>
<comment type="caution">
    <text evidence="2">The sequence shown here is derived from an EMBL/GenBank/DDBJ whole genome shotgun (WGS) entry which is preliminary data.</text>
</comment>
<keyword evidence="3" id="KW-1185">Reference proteome</keyword>